<keyword evidence="5 7" id="KW-1133">Transmembrane helix</keyword>
<feature type="domain" description="NADH:quinone oxidoreductase/Mrp antiporter transmembrane" evidence="8">
    <location>
        <begin position="158"/>
        <end position="443"/>
    </location>
</feature>
<dbReference type="NCBIfam" id="TIGR01972">
    <property type="entry name" value="NDH_I_M"/>
    <property type="match status" value="1"/>
</dbReference>
<accession>A0A2U3TMM7</accession>
<dbReference type="InterPro" id="IPR010227">
    <property type="entry name" value="NADH_Q_OxRdtase_chainM/4"/>
</dbReference>
<dbReference type="GO" id="GO:0008137">
    <property type="term" value="F:NADH dehydrogenase (ubiquinone) activity"/>
    <property type="evidence" value="ECO:0007669"/>
    <property type="project" value="UniProtKB-UniRule"/>
</dbReference>
<evidence type="ECO:0000256" key="1">
    <source>
        <dbReference type="ARBA" id="ARBA00003257"/>
    </source>
</evidence>
<evidence type="ECO:0000256" key="4">
    <source>
        <dbReference type="ARBA" id="ARBA00022692"/>
    </source>
</evidence>
<feature type="transmembrane region" description="Helical" evidence="7">
    <location>
        <begin position="354"/>
        <end position="378"/>
    </location>
</feature>
<comment type="function">
    <text evidence="1">Core subunit of the mitochondrial membrane respiratory chain NADH dehydrogenase (Complex I) that is believed to belong to the minimal assembly required for catalysis. Complex I functions in the transfer of electrons from NADH to the respiratory chain. The immediate electron acceptor for the enzyme is believed to be ubiquinone.</text>
</comment>
<dbReference type="GO" id="GO:0042773">
    <property type="term" value="P:ATP synthesis coupled electron transport"/>
    <property type="evidence" value="ECO:0007669"/>
    <property type="project" value="InterPro"/>
</dbReference>
<dbReference type="AlphaFoldDB" id="A0A2U3TMM7"/>
<gene>
    <name evidence="10" type="primary">nad4</name>
</gene>
<comment type="function">
    <text evidence="7">Core subunit of the mitochondrial membrane respiratory chain NADH dehydrogenase (Complex I) which catalyzes electron transfer from NADH through the respiratory chain, using ubiquinone as an electron acceptor. Essential for the catalytic activity and assembly of complex I.</text>
</comment>
<dbReference type="GO" id="GO:0048039">
    <property type="term" value="F:ubiquinone binding"/>
    <property type="evidence" value="ECO:0007669"/>
    <property type="project" value="TreeGrafter"/>
</dbReference>
<dbReference type="GO" id="GO:0031966">
    <property type="term" value="C:mitochondrial membrane"/>
    <property type="evidence" value="ECO:0007669"/>
    <property type="project" value="UniProtKB-SubCell"/>
</dbReference>
<proteinExistence type="inferred from homology"/>
<keyword evidence="7" id="KW-0249">Electron transport</keyword>
<comment type="catalytic activity">
    <reaction evidence="7">
        <text>a ubiquinone + NADH + 5 H(+)(in) = a ubiquinol + NAD(+) + 4 H(+)(out)</text>
        <dbReference type="Rhea" id="RHEA:29091"/>
        <dbReference type="Rhea" id="RHEA-COMP:9565"/>
        <dbReference type="Rhea" id="RHEA-COMP:9566"/>
        <dbReference type="ChEBI" id="CHEBI:15378"/>
        <dbReference type="ChEBI" id="CHEBI:16389"/>
        <dbReference type="ChEBI" id="CHEBI:17976"/>
        <dbReference type="ChEBI" id="CHEBI:57540"/>
        <dbReference type="ChEBI" id="CHEBI:57945"/>
        <dbReference type="EC" id="7.1.1.2"/>
    </reaction>
</comment>
<dbReference type="GO" id="GO:0015990">
    <property type="term" value="P:electron transport coupled proton transport"/>
    <property type="evidence" value="ECO:0007669"/>
    <property type="project" value="TreeGrafter"/>
</dbReference>
<name>A0A2U3TMM7_CANCI</name>
<evidence type="ECO:0000256" key="6">
    <source>
        <dbReference type="ARBA" id="ARBA00023136"/>
    </source>
</evidence>
<sequence length="512" mass="57764">MITLLLLIPIIGSLFLVPIKELDSTQVRELVEESEKLKNENRKRLIKQIALITSIVNLIVAIILWIQFDPSTTQYQFVEEYTGLSLYKQVENIEISLPYIHFYVGIDGISIYFVLLTAFITPVCILSNWEDITTKLKYYLISFLILETLQIAVFVVLDLLVFYVFFESVLIPLFLIIGIWGAGIPRIRASFMLFLYTLLGSLWMLLAIMVIYNHYGSTDMQLISLKEIALDSQKWLWLAFFISFAFKTPLFPFHIWLNFAHTSAPLGGSIILAGVILKLATYGYLRILISILPDATNYFSPLVQTIAIISLIYASLATIRQTDIKGVVAYSSVAHMAVVVLGLFSNNIQGIQGAILLSLAHGFVSPALFILVGGVLYHRYHTRTVNYYRGMVLTMPIFTIMFFLFTLFNMGTPLSANFIGEFLSLAGVFQRNPVIAALGATGIFFSACYSIWLYNRIAYGSHSKYIPVTYDISRREFMLLLPLLIATLVLGIFPNIILDTIALSVSTLLYNI</sequence>
<keyword evidence="7" id="KW-0813">Transport</keyword>
<dbReference type="Pfam" id="PF00361">
    <property type="entry name" value="Proton_antipo_M"/>
    <property type="match status" value="1"/>
</dbReference>
<evidence type="ECO:0000256" key="7">
    <source>
        <dbReference type="RuleBase" id="RU003297"/>
    </source>
</evidence>
<geneLocation type="mitochondrion" evidence="10"/>
<dbReference type="EMBL" id="MG602718">
    <property type="protein sequence ID" value="AWA82174.1"/>
    <property type="molecule type" value="Genomic_DNA"/>
</dbReference>
<evidence type="ECO:0000256" key="5">
    <source>
        <dbReference type="ARBA" id="ARBA00022989"/>
    </source>
</evidence>
<feature type="transmembrane region" description="Helical" evidence="7">
    <location>
        <begin position="390"/>
        <end position="414"/>
    </location>
</feature>
<organism evidence="10">
    <name type="scientific">Cantharellus cibarius</name>
    <name type="common">Chanterelle</name>
    <dbReference type="NCBI Taxonomy" id="36066"/>
    <lineage>
        <taxon>Eukaryota</taxon>
        <taxon>Fungi</taxon>
        <taxon>Dikarya</taxon>
        <taxon>Basidiomycota</taxon>
        <taxon>Agaricomycotina</taxon>
        <taxon>Agaricomycetes</taxon>
        <taxon>Cantharellales</taxon>
        <taxon>Hydnaceae</taxon>
        <taxon>Cantharellus</taxon>
    </lineage>
</organism>
<comment type="subcellular location">
    <subcellularLocation>
        <location evidence="2">Membrane</location>
        <topology evidence="2">Multi-pass membrane protein</topology>
    </subcellularLocation>
    <subcellularLocation>
        <location evidence="7">Mitochondrion membrane</location>
        <topology evidence="7">Multi-pass membrane protein</topology>
    </subcellularLocation>
</comment>
<keyword evidence="4 7" id="KW-0812">Transmembrane</keyword>
<keyword evidence="6 7" id="KW-0472">Membrane</keyword>
<feature type="transmembrane region" description="Helical" evidence="7">
    <location>
        <begin position="49"/>
        <end position="68"/>
    </location>
</feature>
<feature type="transmembrane region" description="Helical" evidence="7">
    <location>
        <begin position="163"/>
        <end position="181"/>
    </location>
</feature>
<comment type="similarity">
    <text evidence="3 7">Belongs to the complex I subunit 4 family.</text>
</comment>
<feature type="transmembrane region" description="Helical" evidence="7">
    <location>
        <begin position="298"/>
        <end position="316"/>
    </location>
</feature>
<feature type="transmembrane region" description="Helical" evidence="7">
    <location>
        <begin position="434"/>
        <end position="455"/>
    </location>
</feature>
<evidence type="ECO:0000256" key="3">
    <source>
        <dbReference type="ARBA" id="ARBA00009025"/>
    </source>
</evidence>
<feature type="transmembrane region" description="Helical" evidence="7">
    <location>
        <begin position="100"/>
        <end position="126"/>
    </location>
</feature>
<dbReference type="InterPro" id="IPR001750">
    <property type="entry name" value="ND/Mrp_TM"/>
</dbReference>
<keyword evidence="7" id="KW-0520">NAD</keyword>
<evidence type="ECO:0000313" key="9">
    <source>
        <dbReference type="EMBL" id="AWA82142.1"/>
    </source>
</evidence>
<evidence type="ECO:0000256" key="2">
    <source>
        <dbReference type="ARBA" id="ARBA00004141"/>
    </source>
</evidence>
<dbReference type="EMBL" id="MG602717">
    <property type="protein sequence ID" value="AWA82142.1"/>
    <property type="molecule type" value="Genomic_DNA"/>
</dbReference>
<feature type="transmembrane region" description="Helical" evidence="7">
    <location>
        <begin position="235"/>
        <end position="257"/>
    </location>
</feature>
<feature type="transmembrane region" description="Helical" evidence="7">
    <location>
        <begin position="476"/>
        <end position="498"/>
    </location>
</feature>
<evidence type="ECO:0000259" key="8">
    <source>
        <dbReference type="Pfam" id="PF00361"/>
    </source>
</evidence>
<evidence type="ECO:0000313" key="10">
    <source>
        <dbReference type="EMBL" id="AWA82174.1"/>
    </source>
</evidence>
<feature type="transmembrane region" description="Helical" evidence="7">
    <location>
        <begin position="138"/>
        <end position="157"/>
    </location>
</feature>
<dbReference type="PRINTS" id="PR01437">
    <property type="entry name" value="NUOXDRDTASE4"/>
</dbReference>
<dbReference type="PANTHER" id="PTHR43507">
    <property type="entry name" value="NADH-UBIQUINONE OXIDOREDUCTASE CHAIN 4"/>
    <property type="match status" value="1"/>
</dbReference>
<keyword evidence="7 10" id="KW-0496">Mitochondrion</keyword>
<feature type="transmembrane region" description="Helical" evidence="7">
    <location>
        <begin position="269"/>
        <end position="292"/>
    </location>
</feature>
<keyword evidence="7" id="KW-0830">Ubiquinone</keyword>
<keyword evidence="7" id="KW-0679">Respiratory chain</keyword>
<feature type="transmembrane region" description="Helical" evidence="7">
    <location>
        <begin position="193"/>
        <end position="215"/>
    </location>
</feature>
<dbReference type="PANTHER" id="PTHR43507:SF1">
    <property type="entry name" value="NADH-UBIQUINONE OXIDOREDUCTASE CHAIN 4"/>
    <property type="match status" value="1"/>
</dbReference>
<protein>
    <recommendedName>
        <fullName evidence="7">NADH-ubiquinone oxidoreductase chain 4</fullName>
        <ecNumber evidence="7">7.1.1.2</ecNumber>
    </recommendedName>
</protein>
<dbReference type="InterPro" id="IPR003918">
    <property type="entry name" value="NADH_UbQ_OxRdtase"/>
</dbReference>
<dbReference type="EC" id="7.1.1.2" evidence="7"/>
<feature type="transmembrane region" description="Helical" evidence="7">
    <location>
        <begin position="328"/>
        <end position="348"/>
    </location>
</feature>
<dbReference type="GO" id="GO:0003954">
    <property type="term" value="F:NADH dehydrogenase activity"/>
    <property type="evidence" value="ECO:0007669"/>
    <property type="project" value="TreeGrafter"/>
</dbReference>
<reference evidence="10" key="1">
    <citation type="journal article" date="2018" name="Int. J. Biol. Macromol.">
        <title>Characterization of the mitochondrial genomes of three species in the ectomycorrhizal genus Cantharellus and phylogeny of Agaricomycetes.</title>
        <authorList>
            <person name="Li Q."/>
            <person name="Liao M."/>
            <person name="Yang M."/>
            <person name="Xiong C."/>
            <person name="Jin X."/>
            <person name="Chen Z."/>
            <person name="Huang W."/>
        </authorList>
    </citation>
    <scope>NUCLEOTIDE SEQUENCE</scope>
    <source>
        <strain evidence="10">S28</strain>
        <strain evidence="9">S75</strain>
    </source>
</reference>